<dbReference type="AlphaFoldDB" id="A0A9D4RBG5"/>
<accession>A0A9D4RBG5</accession>
<feature type="region of interest" description="Disordered" evidence="1">
    <location>
        <begin position="47"/>
        <end position="67"/>
    </location>
</feature>
<organism evidence="2 3">
    <name type="scientific">Dreissena polymorpha</name>
    <name type="common">Zebra mussel</name>
    <name type="synonym">Mytilus polymorpha</name>
    <dbReference type="NCBI Taxonomy" id="45954"/>
    <lineage>
        <taxon>Eukaryota</taxon>
        <taxon>Metazoa</taxon>
        <taxon>Spiralia</taxon>
        <taxon>Lophotrochozoa</taxon>
        <taxon>Mollusca</taxon>
        <taxon>Bivalvia</taxon>
        <taxon>Autobranchia</taxon>
        <taxon>Heteroconchia</taxon>
        <taxon>Euheterodonta</taxon>
        <taxon>Imparidentia</taxon>
        <taxon>Neoheterodontei</taxon>
        <taxon>Myida</taxon>
        <taxon>Dreissenoidea</taxon>
        <taxon>Dreissenidae</taxon>
        <taxon>Dreissena</taxon>
    </lineage>
</organism>
<protein>
    <submittedName>
        <fullName evidence="2">Uncharacterized protein</fullName>
    </submittedName>
</protein>
<keyword evidence="3" id="KW-1185">Reference proteome</keyword>
<evidence type="ECO:0000313" key="2">
    <source>
        <dbReference type="EMBL" id="KAH3861358.1"/>
    </source>
</evidence>
<comment type="caution">
    <text evidence="2">The sequence shown here is derived from an EMBL/GenBank/DDBJ whole genome shotgun (WGS) entry which is preliminary data.</text>
</comment>
<dbReference type="EMBL" id="JAIWYP010000002">
    <property type="protein sequence ID" value="KAH3861358.1"/>
    <property type="molecule type" value="Genomic_DNA"/>
</dbReference>
<gene>
    <name evidence="2" type="ORF">DPMN_024285</name>
</gene>
<dbReference type="Proteomes" id="UP000828390">
    <property type="component" value="Unassembled WGS sequence"/>
</dbReference>
<evidence type="ECO:0000313" key="3">
    <source>
        <dbReference type="Proteomes" id="UP000828390"/>
    </source>
</evidence>
<proteinExistence type="predicted"/>
<reference evidence="2" key="2">
    <citation type="submission" date="2020-11" db="EMBL/GenBank/DDBJ databases">
        <authorList>
            <person name="McCartney M.A."/>
            <person name="Auch B."/>
            <person name="Kono T."/>
            <person name="Mallez S."/>
            <person name="Becker A."/>
            <person name="Gohl D.M."/>
            <person name="Silverstein K.A.T."/>
            <person name="Koren S."/>
            <person name="Bechman K.B."/>
            <person name="Herman A."/>
            <person name="Abrahante J.E."/>
            <person name="Garbe J."/>
        </authorList>
    </citation>
    <scope>NUCLEOTIDE SEQUENCE</scope>
    <source>
        <strain evidence="2">Duluth1</strain>
        <tissue evidence="2">Whole animal</tissue>
    </source>
</reference>
<name>A0A9D4RBG5_DREPO</name>
<reference evidence="2" key="1">
    <citation type="journal article" date="2019" name="bioRxiv">
        <title>The Genome of the Zebra Mussel, Dreissena polymorpha: A Resource for Invasive Species Research.</title>
        <authorList>
            <person name="McCartney M.A."/>
            <person name="Auch B."/>
            <person name="Kono T."/>
            <person name="Mallez S."/>
            <person name="Zhang Y."/>
            <person name="Obille A."/>
            <person name="Becker A."/>
            <person name="Abrahante J.E."/>
            <person name="Garbe J."/>
            <person name="Badalamenti J.P."/>
            <person name="Herman A."/>
            <person name="Mangelson H."/>
            <person name="Liachko I."/>
            <person name="Sullivan S."/>
            <person name="Sone E.D."/>
            <person name="Koren S."/>
            <person name="Silverstein K.A.T."/>
            <person name="Beckman K.B."/>
            <person name="Gohl D.M."/>
        </authorList>
    </citation>
    <scope>NUCLEOTIDE SEQUENCE</scope>
    <source>
        <strain evidence="2">Duluth1</strain>
        <tissue evidence="2">Whole animal</tissue>
    </source>
</reference>
<evidence type="ECO:0000256" key="1">
    <source>
        <dbReference type="SAM" id="MobiDB-lite"/>
    </source>
</evidence>
<sequence>MIADIGWQPLQARRQTSKVTMTPISALLYHPLEAAVLDTSYHSAELTTSDTPSRQQQDCGTNCLTTL</sequence>